<dbReference type="GO" id="GO:0016491">
    <property type="term" value="F:oxidoreductase activity"/>
    <property type="evidence" value="ECO:0007669"/>
    <property type="project" value="UniProtKB-KW"/>
</dbReference>
<organism evidence="11 12">
    <name type="scientific">Streptomyces coryli</name>
    <dbReference type="NCBI Taxonomy" id="1128680"/>
    <lineage>
        <taxon>Bacteria</taxon>
        <taxon>Bacillati</taxon>
        <taxon>Actinomycetota</taxon>
        <taxon>Actinomycetes</taxon>
        <taxon>Kitasatosporales</taxon>
        <taxon>Streptomycetaceae</taxon>
        <taxon>Streptomyces</taxon>
    </lineage>
</organism>
<dbReference type="InterPro" id="IPR036010">
    <property type="entry name" value="2Fe-2S_ferredoxin-like_sf"/>
</dbReference>
<dbReference type="InterPro" id="IPR012675">
    <property type="entry name" value="Beta-grasp_dom_sf"/>
</dbReference>
<dbReference type="SUPFAM" id="SSF54292">
    <property type="entry name" value="2Fe-2S ferredoxin-like"/>
    <property type="match status" value="1"/>
</dbReference>
<dbReference type="InterPro" id="IPR001433">
    <property type="entry name" value="OxRdtase_FAD/NAD-bd"/>
</dbReference>
<evidence type="ECO:0000256" key="4">
    <source>
        <dbReference type="ARBA" id="ARBA00022723"/>
    </source>
</evidence>
<evidence type="ECO:0000313" key="12">
    <source>
        <dbReference type="Proteomes" id="UP000481583"/>
    </source>
</evidence>
<dbReference type="SUPFAM" id="SSF63380">
    <property type="entry name" value="Riboflavin synthase domain-like"/>
    <property type="match status" value="1"/>
</dbReference>
<dbReference type="Proteomes" id="UP000481583">
    <property type="component" value="Unassembled WGS sequence"/>
</dbReference>
<dbReference type="Pfam" id="PF00970">
    <property type="entry name" value="FAD_binding_6"/>
    <property type="match status" value="1"/>
</dbReference>
<dbReference type="RefSeq" id="WP_165237875.1">
    <property type="nucleotide sequence ID" value="NZ_JAAKZV010000062.1"/>
</dbReference>
<name>A0A6G4U2D5_9ACTN</name>
<keyword evidence="2" id="KW-0285">Flavoprotein</keyword>
<keyword evidence="8" id="KW-0411">Iron-sulfur</keyword>
<dbReference type="GO" id="GO:0046872">
    <property type="term" value="F:metal ion binding"/>
    <property type="evidence" value="ECO:0007669"/>
    <property type="project" value="UniProtKB-KW"/>
</dbReference>
<feature type="domain" description="FAD-binding FR-type" evidence="10">
    <location>
        <begin position="4"/>
        <end position="111"/>
    </location>
</feature>
<evidence type="ECO:0000256" key="2">
    <source>
        <dbReference type="ARBA" id="ARBA00022630"/>
    </source>
</evidence>
<protein>
    <submittedName>
        <fullName evidence="11">2Fe-2S iron-sulfur cluster binding domain-containing protein</fullName>
    </submittedName>
</protein>
<comment type="caution">
    <text evidence="11">The sequence shown here is derived from an EMBL/GenBank/DDBJ whole genome shotgun (WGS) entry which is preliminary data.</text>
</comment>
<evidence type="ECO:0000256" key="7">
    <source>
        <dbReference type="ARBA" id="ARBA00023004"/>
    </source>
</evidence>
<sequence>MTAAGFHPLKVADVRRLTDDAVAVTFAVPPDLRAAYGFEAGQHLALRKAGEAAGAVRRTYSICSVACAEPAELTVGVRQVAGGEFSPYVTGELAPGETLEVMTPAGRFGLRGARTGGGHFAAVVGGSGITPVLSIAASLLAGDADARFTLIRSDRTAASVMFLDEVADLKDRYPERFQLVQTLSREEMQTGLPSGRLDEERLTGLLPALLPVADVQGWFLCGPYGLVQGAERALRALGVKRGRIHEEIFHVGETAPVELPDAPEHSTVAATLGGRSGSWPVQAGETLLEAVLRNRSDAPYACKGGVCGTCRAFLVDGEVRMERNFALEPDELESGYVLACQSHPVTERVELDFDR</sequence>
<reference evidence="11 12" key="1">
    <citation type="submission" date="2020-02" db="EMBL/GenBank/DDBJ databases">
        <title>Whole-genome analyses of novel actinobacteria.</title>
        <authorList>
            <person name="Sahin N."/>
        </authorList>
    </citation>
    <scope>NUCLEOTIDE SEQUENCE [LARGE SCALE GENOMIC DNA]</scope>
    <source>
        <strain evidence="11 12">A7024</strain>
    </source>
</reference>
<dbReference type="InterPro" id="IPR006058">
    <property type="entry name" value="2Fe2S_fd_BS"/>
</dbReference>
<dbReference type="PROSITE" id="PS00197">
    <property type="entry name" value="2FE2S_FER_1"/>
    <property type="match status" value="1"/>
</dbReference>
<feature type="domain" description="2Fe-2S ferredoxin-type" evidence="9">
    <location>
        <begin position="266"/>
        <end position="355"/>
    </location>
</feature>
<evidence type="ECO:0000256" key="1">
    <source>
        <dbReference type="ARBA" id="ARBA00001974"/>
    </source>
</evidence>
<dbReference type="PANTHER" id="PTHR47354">
    <property type="entry name" value="NADH OXIDOREDUCTASE HCR"/>
    <property type="match status" value="1"/>
</dbReference>
<dbReference type="SUPFAM" id="SSF52343">
    <property type="entry name" value="Ferredoxin reductase-like, C-terminal NADP-linked domain"/>
    <property type="match status" value="1"/>
</dbReference>
<dbReference type="GO" id="GO:0051537">
    <property type="term" value="F:2 iron, 2 sulfur cluster binding"/>
    <property type="evidence" value="ECO:0007669"/>
    <property type="project" value="UniProtKB-KW"/>
</dbReference>
<dbReference type="Pfam" id="PF00175">
    <property type="entry name" value="NAD_binding_1"/>
    <property type="match status" value="1"/>
</dbReference>
<dbReference type="InterPro" id="IPR039261">
    <property type="entry name" value="FNR_nucleotide-bd"/>
</dbReference>
<dbReference type="EMBL" id="JAAKZV010000062">
    <property type="protein sequence ID" value="NGN65447.1"/>
    <property type="molecule type" value="Genomic_DNA"/>
</dbReference>
<keyword evidence="12" id="KW-1185">Reference proteome</keyword>
<evidence type="ECO:0000259" key="9">
    <source>
        <dbReference type="PROSITE" id="PS51085"/>
    </source>
</evidence>
<evidence type="ECO:0000259" key="10">
    <source>
        <dbReference type="PROSITE" id="PS51384"/>
    </source>
</evidence>
<dbReference type="InterPro" id="IPR050415">
    <property type="entry name" value="MRET"/>
</dbReference>
<dbReference type="Pfam" id="PF00111">
    <property type="entry name" value="Fer2"/>
    <property type="match status" value="1"/>
</dbReference>
<keyword evidence="4" id="KW-0479">Metal-binding</keyword>
<evidence type="ECO:0000256" key="5">
    <source>
        <dbReference type="ARBA" id="ARBA00022827"/>
    </source>
</evidence>
<dbReference type="PROSITE" id="PS51085">
    <property type="entry name" value="2FE2S_FER_2"/>
    <property type="match status" value="1"/>
</dbReference>
<evidence type="ECO:0000313" key="11">
    <source>
        <dbReference type="EMBL" id="NGN65447.1"/>
    </source>
</evidence>
<keyword evidence="7" id="KW-0408">Iron</keyword>
<keyword evidence="5" id="KW-0274">FAD</keyword>
<dbReference type="PROSITE" id="PS51384">
    <property type="entry name" value="FAD_FR"/>
    <property type="match status" value="1"/>
</dbReference>
<proteinExistence type="predicted"/>
<dbReference type="InterPro" id="IPR001041">
    <property type="entry name" value="2Fe-2S_ferredoxin-type"/>
</dbReference>
<dbReference type="GO" id="GO:0050660">
    <property type="term" value="F:flavin adenine dinucleotide binding"/>
    <property type="evidence" value="ECO:0007669"/>
    <property type="project" value="TreeGrafter"/>
</dbReference>
<accession>A0A6G4U2D5</accession>
<dbReference type="CDD" id="cd06214">
    <property type="entry name" value="PA_degradation_oxidoreductase_like"/>
    <property type="match status" value="1"/>
</dbReference>
<dbReference type="AlphaFoldDB" id="A0A6G4U2D5"/>
<dbReference type="CDD" id="cd00207">
    <property type="entry name" value="fer2"/>
    <property type="match status" value="1"/>
</dbReference>
<dbReference type="Gene3D" id="3.10.20.30">
    <property type="match status" value="1"/>
</dbReference>
<dbReference type="PANTHER" id="PTHR47354:SF8">
    <property type="entry name" value="1,2-PHENYLACETYL-COA EPOXIDASE, SUBUNIT E"/>
    <property type="match status" value="1"/>
</dbReference>
<dbReference type="InterPro" id="IPR017927">
    <property type="entry name" value="FAD-bd_FR_type"/>
</dbReference>
<keyword evidence="3" id="KW-0001">2Fe-2S</keyword>
<dbReference type="InterPro" id="IPR017938">
    <property type="entry name" value="Riboflavin_synthase-like_b-brl"/>
</dbReference>
<dbReference type="Gene3D" id="2.40.30.10">
    <property type="entry name" value="Translation factors"/>
    <property type="match status" value="1"/>
</dbReference>
<dbReference type="Gene3D" id="3.40.50.80">
    <property type="entry name" value="Nucleotide-binding domain of ferredoxin-NADP reductase (FNR) module"/>
    <property type="match status" value="1"/>
</dbReference>
<evidence type="ECO:0000256" key="8">
    <source>
        <dbReference type="ARBA" id="ARBA00023014"/>
    </source>
</evidence>
<evidence type="ECO:0000256" key="6">
    <source>
        <dbReference type="ARBA" id="ARBA00023002"/>
    </source>
</evidence>
<gene>
    <name evidence="11" type="ORF">G5C51_16275</name>
</gene>
<evidence type="ECO:0000256" key="3">
    <source>
        <dbReference type="ARBA" id="ARBA00022714"/>
    </source>
</evidence>
<dbReference type="PRINTS" id="PR00406">
    <property type="entry name" value="CYTB5RDTASE"/>
</dbReference>
<keyword evidence="6" id="KW-0560">Oxidoreductase</keyword>
<comment type="cofactor">
    <cofactor evidence="1">
        <name>FAD</name>
        <dbReference type="ChEBI" id="CHEBI:57692"/>
    </cofactor>
</comment>
<dbReference type="InterPro" id="IPR008333">
    <property type="entry name" value="Cbr1-like_FAD-bd_dom"/>
</dbReference>